<keyword evidence="12" id="KW-0220">Diaminopimelate biosynthesis</keyword>
<dbReference type="GO" id="GO:0019877">
    <property type="term" value="P:diaminopimelate biosynthetic process"/>
    <property type="evidence" value="ECO:0007669"/>
    <property type="project" value="UniProtKB-KW"/>
</dbReference>
<keyword evidence="11 15" id="KW-0067">ATP-binding</keyword>
<evidence type="ECO:0000313" key="19">
    <source>
        <dbReference type="EMBL" id="KJV63385.1"/>
    </source>
</evidence>
<dbReference type="FunFam" id="3.40.1160.10:FF:000002">
    <property type="entry name" value="Aspartokinase"/>
    <property type="match status" value="1"/>
</dbReference>
<gene>
    <name evidence="19" type="ORF">EMUCRT_0839</name>
</gene>
<comment type="caution">
    <text evidence="19">The sequence shown here is derived from an EMBL/GenBank/DDBJ whole genome shotgun (WGS) entry which is preliminary data.</text>
</comment>
<reference evidence="19 20" key="1">
    <citation type="submission" date="2015-02" db="EMBL/GenBank/DDBJ databases">
        <title>Genome Sequencing of Rickettsiales.</title>
        <authorList>
            <person name="Daugherty S.C."/>
            <person name="Su Q."/>
            <person name="Abolude K."/>
            <person name="Beier-Sexton M."/>
            <person name="Carlyon J.A."/>
            <person name="Carter R."/>
            <person name="Day N.P."/>
            <person name="Dumler S.J."/>
            <person name="Dyachenko V."/>
            <person name="Godinez A."/>
            <person name="Kurtti T.J."/>
            <person name="Lichay M."/>
            <person name="Mullins K.E."/>
            <person name="Ott S."/>
            <person name="Pappas-Brown V."/>
            <person name="Paris D.H."/>
            <person name="Patel P."/>
            <person name="Richards A.L."/>
            <person name="Sadzewicz L."/>
            <person name="Sears K."/>
            <person name="Seidman D."/>
            <person name="Sengamalay N."/>
            <person name="Stenos J."/>
            <person name="Tallon L.J."/>
            <person name="Vincent G."/>
            <person name="Fraser C.M."/>
            <person name="Munderloh U."/>
            <person name="Dunning-Hotopp J.C."/>
        </authorList>
    </citation>
    <scope>NUCLEOTIDE SEQUENCE [LARGE SCALE GENOMIC DNA]</scope>
    <source>
        <strain evidence="19 20">EmCRT</strain>
    </source>
</reference>
<keyword evidence="9 15" id="KW-0547">Nucleotide-binding</keyword>
<dbReference type="InterPro" id="IPR002912">
    <property type="entry name" value="ACT_dom"/>
</dbReference>
<sequence length="417" mass="45559">MKRTLVKKFGGTSLQDIKCINRVAEIIKQDVNNNYKVVVVVSAMGKFTDNIISQIKQISDVKSQSECSEYDLIISSGEQISCGLLSLALQKIGINAQSWLGWQLPIVTTEDHTKARIIDINTRSLQDSLSNNDVAIVAGFQGMHKNNRVTTLGRGGSDTSAVAIAAALGIDLCYIYTDVNGIYTADPNVVPKARKLDYITYDEMIEMSSLGAKVLQVRSVEIAMKYNIKLCILSTFNPGKGTILCKKGELHMESQLITGITCNNKTASITLKEVKTLSGITTVFNAIAEKNINVDMIIQNMNDNNANDITFTVSEEDLPTTTTFLTEIQTELMYQNLMINSEVAKISIIGVGMISHSGVAYKMFHTLTSNNIKILAVTTSEIKISVLISRKDSQLATIALHSTFGLDSTKSDPHAIS</sequence>
<dbReference type="NCBIfam" id="NF005154">
    <property type="entry name" value="PRK06635.1-2"/>
    <property type="match status" value="1"/>
</dbReference>
<dbReference type="UniPathway" id="UPA00034">
    <property type="reaction ID" value="UER00015"/>
</dbReference>
<dbReference type="AlphaFoldDB" id="A0A0F3N5N7"/>
<feature type="domain" description="ACT" evidence="18">
    <location>
        <begin position="268"/>
        <end position="351"/>
    </location>
</feature>
<dbReference type="InterPro" id="IPR005260">
    <property type="entry name" value="Asp_kin_monofn"/>
</dbReference>
<dbReference type="PATRIC" id="fig|1359167.3.peg.806"/>
<dbReference type="Proteomes" id="UP000033546">
    <property type="component" value="Unassembled WGS sequence"/>
</dbReference>
<dbReference type="PROSITE" id="PS00324">
    <property type="entry name" value="ASPARTOKINASE"/>
    <property type="match status" value="1"/>
</dbReference>
<dbReference type="UniPathway" id="UPA00051">
    <property type="reaction ID" value="UER00462"/>
</dbReference>
<dbReference type="SUPFAM" id="SSF53633">
    <property type="entry name" value="Carbamate kinase-like"/>
    <property type="match status" value="1"/>
</dbReference>
<dbReference type="GO" id="GO:0009089">
    <property type="term" value="P:lysine biosynthetic process via diaminopimelate"/>
    <property type="evidence" value="ECO:0007669"/>
    <property type="project" value="UniProtKB-UniPathway"/>
</dbReference>
<dbReference type="InterPro" id="IPR045865">
    <property type="entry name" value="ACT-like_dom_sf"/>
</dbReference>
<dbReference type="GO" id="GO:0005524">
    <property type="term" value="F:ATP binding"/>
    <property type="evidence" value="ECO:0007669"/>
    <property type="project" value="UniProtKB-KW"/>
</dbReference>
<dbReference type="EMBL" id="LANU01000003">
    <property type="protein sequence ID" value="KJV63385.1"/>
    <property type="molecule type" value="Genomic_DNA"/>
</dbReference>
<evidence type="ECO:0000256" key="13">
    <source>
        <dbReference type="ARBA" id="ARBA00023154"/>
    </source>
</evidence>
<dbReference type="GO" id="GO:0004072">
    <property type="term" value="F:aspartate kinase activity"/>
    <property type="evidence" value="ECO:0007669"/>
    <property type="project" value="UniProtKB-EC"/>
</dbReference>
<proteinExistence type="inferred from homology"/>
<protein>
    <recommendedName>
        <fullName evidence="6 16">Aspartokinase</fullName>
        <ecNumber evidence="5 16">2.7.2.4</ecNumber>
    </recommendedName>
</protein>
<evidence type="ECO:0000256" key="8">
    <source>
        <dbReference type="ARBA" id="ARBA00022679"/>
    </source>
</evidence>
<dbReference type="InterPro" id="IPR018042">
    <property type="entry name" value="Aspartate_kinase_CS"/>
</dbReference>
<evidence type="ECO:0000256" key="11">
    <source>
        <dbReference type="ARBA" id="ARBA00022840"/>
    </source>
</evidence>
<dbReference type="SUPFAM" id="SSF55021">
    <property type="entry name" value="ACT-like"/>
    <property type="match status" value="2"/>
</dbReference>
<dbReference type="GO" id="GO:0009088">
    <property type="term" value="P:threonine biosynthetic process"/>
    <property type="evidence" value="ECO:0007669"/>
    <property type="project" value="UniProtKB-UniPathway"/>
</dbReference>
<feature type="binding site" evidence="15">
    <location>
        <position position="78"/>
    </location>
    <ligand>
        <name>substrate</name>
    </ligand>
</feature>
<organism evidence="19 20">
    <name type="scientific">Ehrlichia cf. muris str. EmCRT</name>
    <dbReference type="NCBI Taxonomy" id="1359167"/>
    <lineage>
        <taxon>Bacteria</taxon>
        <taxon>Pseudomonadati</taxon>
        <taxon>Pseudomonadota</taxon>
        <taxon>Alphaproteobacteria</taxon>
        <taxon>Rickettsiales</taxon>
        <taxon>Anaplasmataceae</taxon>
        <taxon>Ehrlichia</taxon>
    </lineage>
</organism>
<dbReference type="GO" id="GO:0005829">
    <property type="term" value="C:cytosol"/>
    <property type="evidence" value="ECO:0007669"/>
    <property type="project" value="TreeGrafter"/>
</dbReference>
<evidence type="ECO:0000256" key="1">
    <source>
        <dbReference type="ARBA" id="ARBA00004766"/>
    </source>
</evidence>
<evidence type="ECO:0000256" key="4">
    <source>
        <dbReference type="ARBA" id="ARBA00010122"/>
    </source>
</evidence>
<dbReference type="CDD" id="cd04923">
    <property type="entry name" value="ACT_AK-LysC-DapG-like_2"/>
    <property type="match status" value="1"/>
</dbReference>
<keyword evidence="13" id="KW-0457">Lysine biosynthesis</keyword>
<feature type="binding site" evidence="15">
    <location>
        <position position="48"/>
    </location>
    <ligand>
        <name>substrate</name>
    </ligand>
</feature>
<dbReference type="Pfam" id="PF22468">
    <property type="entry name" value="ACT_9"/>
    <property type="match status" value="1"/>
</dbReference>
<evidence type="ECO:0000313" key="20">
    <source>
        <dbReference type="Proteomes" id="UP000033546"/>
    </source>
</evidence>
<dbReference type="PANTHER" id="PTHR21499:SF3">
    <property type="entry name" value="ASPARTOKINASE"/>
    <property type="match status" value="1"/>
</dbReference>
<comment type="similarity">
    <text evidence="4 16">Belongs to the aspartokinase family.</text>
</comment>
<comment type="pathway">
    <text evidence="3 17">Amino-acid biosynthesis; L-threonine biosynthesis; L-threonine from L-aspartate: step 1/5.</text>
</comment>
<evidence type="ECO:0000256" key="2">
    <source>
        <dbReference type="ARBA" id="ARBA00004986"/>
    </source>
</evidence>
<comment type="pathway">
    <text evidence="1 17">Amino-acid biosynthesis; L-lysine biosynthesis via DAP pathway; (S)-tetrahydrodipicolinate from L-aspartate: step 1/4.</text>
</comment>
<feature type="binding site" evidence="15">
    <location>
        <position position="183"/>
    </location>
    <ligand>
        <name>ATP</name>
        <dbReference type="ChEBI" id="CHEBI:30616"/>
    </ligand>
</feature>
<feature type="binding site" evidence="15">
    <location>
        <begin position="213"/>
        <end position="214"/>
    </location>
    <ligand>
        <name>ATP</name>
        <dbReference type="ChEBI" id="CHEBI:30616"/>
    </ligand>
</feature>
<dbReference type="PIRSF" id="PIRSF000726">
    <property type="entry name" value="Asp_kin"/>
    <property type="match status" value="1"/>
</dbReference>
<dbReference type="RefSeq" id="WP_045805126.1">
    <property type="nucleotide sequence ID" value="NZ_LANU01000003.1"/>
</dbReference>
<dbReference type="InterPro" id="IPR001341">
    <property type="entry name" value="Asp_kinase"/>
</dbReference>
<name>A0A0F3N5N7_9RICK</name>
<dbReference type="NCBIfam" id="NF005155">
    <property type="entry name" value="PRK06635.1-4"/>
    <property type="match status" value="1"/>
</dbReference>
<dbReference type="CDD" id="cd04261">
    <property type="entry name" value="AAK_AKii-LysC-BS"/>
    <property type="match status" value="1"/>
</dbReference>
<evidence type="ECO:0000256" key="17">
    <source>
        <dbReference type="RuleBase" id="RU004249"/>
    </source>
</evidence>
<keyword evidence="7 17" id="KW-0028">Amino-acid biosynthesis</keyword>
<dbReference type="UniPathway" id="UPA00050">
    <property type="reaction ID" value="UER00461"/>
</dbReference>
<dbReference type="CDD" id="cd04913">
    <property type="entry name" value="ACT_AKii-LysC-BS-like_1"/>
    <property type="match status" value="1"/>
</dbReference>
<evidence type="ECO:0000256" key="6">
    <source>
        <dbReference type="ARBA" id="ARBA00016273"/>
    </source>
</evidence>
<dbReference type="NCBIfam" id="TIGR00657">
    <property type="entry name" value="asp_kinases"/>
    <property type="match status" value="1"/>
</dbReference>
<dbReference type="PANTHER" id="PTHR21499">
    <property type="entry name" value="ASPARTATE KINASE"/>
    <property type="match status" value="1"/>
</dbReference>
<feature type="binding site" evidence="15">
    <location>
        <begin position="177"/>
        <end position="178"/>
    </location>
    <ligand>
        <name>ATP</name>
        <dbReference type="ChEBI" id="CHEBI:30616"/>
    </ligand>
</feature>
<evidence type="ECO:0000256" key="14">
    <source>
        <dbReference type="ARBA" id="ARBA00047872"/>
    </source>
</evidence>
<feature type="binding site" evidence="15">
    <location>
        <begin position="8"/>
        <end position="11"/>
    </location>
    <ligand>
        <name>ATP</name>
        <dbReference type="ChEBI" id="CHEBI:30616"/>
    </ligand>
</feature>
<comment type="catalytic activity">
    <reaction evidence="14 16">
        <text>L-aspartate + ATP = 4-phospho-L-aspartate + ADP</text>
        <dbReference type="Rhea" id="RHEA:23776"/>
        <dbReference type="ChEBI" id="CHEBI:29991"/>
        <dbReference type="ChEBI" id="CHEBI:30616"/>
        <dbReference type="ChEBI" id="CHEBI:57535"/>
        <dbReference type="ChEBI" id="CHEBI:456216"/>
        <dbReference type="EC" id="2.7.2.4"/>
    </reaction>
</comment>
<dbReference type="InterPro" id="IPR036393">
    <property type="entry name" value="AceGlu_kinase-like_sf"/>
</dbReference>
<dbReference type="Pfam" id="PF00696">
    <property type="entry name" value="AA_kinase"/>
    <property type="match status" value="1"/>
</dbReference>
<evidence type="ECO:0000256" key="12">
    <source>
        <dbReference type="ARBA" id="ARBA00022915"/>
    </source>
</evidence>
<dbReference type="Gene3D" id="3.40.1160.10">
    <property type="entry name" value="Acetylglutamate kinase-like"/>
    <property type="match status" value="1"/>
</dbReference>
<keyword evidence="10 16" id="KW-0418">Kinase</keyword>
<keyword evidence="8 16" id="KW-0808">Transferase</keyword>
<dbReference type="GO" id="GO:0009090">
    <property type="term" value="P:homoserine biosynthetic process"/>
    <property type="evidence" value="ECO:0007669"/>
    <property type="project" value="TreeGrafter"/>
</dbReference>
<dbReference type="InterPro" id="IPR001048">
    <property type="entry name" value="Asp/Glu/Uridylate_kinase"/>
</dbReference>
<accession>A0A0F3N5N7</accession>
<evidence type="ECO:0000256" key="3">
    <source>
        <dbReference type="ARBA" id="ARBA00005139"/>
    </source>
</evidence>
<evidence type="ECO:0000256" key="9">
    <source>
        <dbReference type="ARBA" id="ARBA00022741"/>
    </source>
</evidence>
<evidence type="ECO:0000256" key="15">
    <source>
        <dbReference type="PIRSR" id="PIRSR000726-1"/>
    </source>
</evidence>
<dbReference type="Gene3D" id="3.30.2130.10">
    <property type="entry name" value="VC0802-like"/>
    <property type="match status" value="1"/>
</dbReference>
<dbReference type="InterPro" id="IPR041740">
    <property type="entry name" value="AKii-LysC-BS"/>
</dbReference>
<comment type="pathway">
    <text evidence="2 17">Amino-acid biosynthesis; L-methionine biosynthesis via de novo pathway; L-homoserine from L-aspartate: step 1/3.</text>
</comment>
<dbReference type="InterPro" id="IPR054352">
    <property type="entry name" value="ACT_Aspartokinase"/>
</dbReference>
<dbReference type="PROSITE" id="PS51671">
    <property type="entry name" value="ACT"/>
    <property type="match status" value="1"/>
</dbReference>
<evidence type="ECO:0000256" key="7">
    <source>
        <dbReference type="ARBA" id="ARBA00022605"/>
    </source>
</evidence>
<dbReference type="EC" id="2.7.2.4" evidence="5 16"/>
<evidence type="ECO:0000256" key="10">
    <source>
        <dbReference type="ARBA" id="ARBA00022777"/>
    </source>
</evidence>
<evidence type="ECO:0000256" key="16">
    <source>
        <dbReference type="RuleBase" id="RU003448"/>
    </source>
</evidence>
<evidence type="ECO:0000259" key="18">
    <source>
        <dbReference type="PROSITE" id="PS51671"/>
    </source>
</evidence>
<evidence type="ECO:0000256" key="5">
    <source>
        <dbReference type="ARBA" id="ARBA00013059"/>
    </source>
</evidence>